<dbReference type="Proteomes" id="UP000887576">
    <property type="component" value="Unplaced"/>
</dbReference>
<dbReference type="WBParaSite" id="JU765_v2.g9739.t2">
    <property type="protein sequence ID" value="JU765_v2.g9739.t2"/>
    <property type="gene ID" value="JU765_v2.g9739"/>
</dbReference>
<organism evidence="1 2">
    <name type="scientific">Panagrolaimus sp. JU765</name>
    <dbReference type="NCBI Taxonomy" id="591449"/>
    <lineage>
        <taxon>Eukaryota</taxon>
        <taxon>Metazoa</taxon>
        <taxon>Ecdysozoa</taxon>
        <taxon>Nematoda</taxon>
        <taxon>Chromadorea</taxon>
        <taxon>Rhabditida</taxon>
        <taxon>Tylenchina</taxon>
        <taxon>Panagrolaimomorpha</taxon>
        <taxon>Panagrolaimoidea</taxon>
        <taxon>Panagrolaimidae</taxon>
        <taxon>Panagrolaimus</taxon>
    </lineage>
</organism>
<sequence length="434" mass="48281">MAKEMDEKFDTLDFKKLPLYGLPISVKEATMIKDYDQTMGFVHRIGKVSYRNSNLIQKLIDKGAIPFCLTNVPQSLLTFDCDNPIYGQTRNPFNPNRTCGGSSGGEGALIGSKASLVGFGSDLGGSIRIPAHFCECVGIKPGSTRLSDRDCLPIVPGRPMVKCSEGPLGQNVDICVKILSSLMDEQKYDPTIAPIRWRDSVFHDTKKLKIGFYTDDDWFEPCPAVRRTVLEIVTYLHDHGHQMIGFKPPNIGKAFGLMIGAINVDGGSYLLDLFANDIIPKHYISLLLPFFFPYSIRLLLAYTIGFFYPRLQTYLTAFAAMMKEKEIDLILCPANAGVAYKLGEALSLNPAFSYTAIYNLLDFPAGVVPVSRVTQTDIDEMVDYPITDSWSKLFKESMASPDTLNLPISVQVVGPPYSEEQICRILAEIEMFEK</sequence>
<name>A0AC34RSH4_9BILA</name>
<reference evidence="2" key="1">
    <citation type="submission" date="2022-11" db="UniProtKB">
        <authorList>
            <consortium name="WormBaseParasite"/>
        </authorList>
    </citation>
    <scope>IDENTIFICATION</scope>
</reference>
<evidence type="ECO:0000313" key="2">
    <source>
        <dbReference type="WBParaSite" id="JU765_v2.g9739.t2"/>
    </source>
</evidence>
<accession>A0AC34RSH4</accession>
<evidence type="ECO:0000313" key="1">
    <source>
        <dbReference type="Proteomes" id="UP000887576"/>
    </source>
</evidence>
<protein>
    <submittedName>
        <fullName evidence="2">Amidase domain-containing protein</fullName>
    </submittedName>
</protein>
<proteinExistence type="predicted"/>